<reference evidence="2 3" key="1">
    <citation type="journal article" date="2015" name="Genome Announc.">
        <title>Draft Genome of the Euendolithic (true boring) Cyanobacterium Mastigocoleus testarum strain BC008.</title>
        <authorList>
            <person name="Guida B.S."/>
            <person name="Garcia-Pichel F."/>
        </authorList>
    </citation>
    <scope>NUCLEOTIDE SEQUENCE [LARGE SCALE GENOMIC DNA]</scope>
    <source>
        <strain evidence="2 3">BC008</strain>
    </source>
</reference>
<dbReference type="AlphaFoldDB" id="A0A0V7ZGW6"/>
<evidence type="ECO:0000313" key="2">
    <source>
        <dbReference type="EMBL" id="KST63795.1"/>
    </source>
</evidence>
<evidence type="ECO:0008006" key="4">
    <source>
        <dbReference type="Google" id="ProtNLM"/>
    </source>
</evidence>
<accession>A0A0V7ZGW6</accession>
<gene>
    <name evidence="1" type="ORF">BC008_14490</name>
    <name evidence="2" type="ORF">BC008_15185</name>
</gene>
<sequence>MSTGKGKKRMKNQPVLYEGIKKKRNPLITDYAWHGMQEKAIKAGLSASEYLERLIRKDLDAE</sequence>
<dbReference type="Proteomes" id="UP000053372">
    <property type="component" value="Unassembled WGS sequence"/>
</dbReference>
<evidence type="ECO:0000313" key="1">
    <source>
        <dbReference type="EMBL" id="KST63663.1"/>
    </source>
</evidence>
<organism evidence="2 3">
    <name type="scientific">Mastigocoleus testarum BC008</name>
    <dbReference type="NCBI Taxonomy" id="371196"/>
    <lineage>
        <taxon>Bacteria</taxon>
        <taxon>Bacillati</taxon>
        <taxon>Cyanobacteriota</taxon>
        <taxon>Cyanophyceae</taxon>
        <taxon>Nostocales</taxon>
        <taxon>Hapalosiphonaceae</taxon>
        <taxon>Mastigocoleus</taxon>
    </lineage>
</organism>
<dbReference type="EMBL" id="LMTZ01000132">
    <property type="protein sequence ID" value="KST63795.1"/>
    <property type="molecule type" value="Genomic_DNA"/>
</dbReference>
<dbReference type="EMBL" id="LMTZ01000134">
    <property type="protein sequence ID" value="KST63663.1"/>
    <property type="molecule type" value="Genomic_DNA"/>
</dbReference>
<protein>
    <recommendedName>
        <fullName evidence="4">CopG family transcriptional regulator</fullName>
    </recommendedName>
</protein>
<keyword evidence="3" id="KW-1185">Reference proteome</keyword>
<name>A0A0V7ZGW6_9CYAN</name>
<dbReference type="RefSeq" id="WP_027842798.1">
    <property type="nucleotide sequence ID" value="NZ_LMTZ01000132.1"/>
</dbReference>
<dbReference type="OrthoDB" id="516757at2"/>
<proteinExistence type="predicted"/>
<comment type="caution">
    <text evidence="2">The sequence shown here is derived from an EMBL/GenBank/DDBJ whole genome shotgun (WGS) entry which is preliminary data.</text>
</comment>
<evidence type="ECO:0000313" key="3">
    <source>
        <dbReference type="Proteomes" id="UP000053372"/>
    </source>
</evidence>